<keyword evidence="1 4" id="KW-0349">Heme</keyword>
<evidence type="ECO:0000256" key="3">
    <source>
        <dbReference type="ARBA" id="ARBA00023004"/>
    </source>
</evidence>
<evidence type="ECO:0000313" key="8">
    <source>
        <dbReference type="EMBL" id="QUE52288.1"/>
    </source>
</evidence>
<dbReference type="InterPro" id="IPR009056">
    <property type="entry name" value="Cyt_c-like_dom"/>
</dbReference>
<dbReference type="InterPro" id="IPR036909">
    <property type="entry name" value="Cyt_c-like_dom_sf"/>
</dbReference>
<dbReference type="GO" id="GO:0020037">
    <property type="term" value="F:heme binding"/>
    <property type="evidence" value="ECO:0007669"/>
    <property type="project" value="InterPro"/>
</dbReference>
<accession>A0A975J1G4</accession>
<protein>
    <submittedName>
        <fullName evidence="8">MFS transporter</fullName>
    </submittedName>
</protein>
<evidence type="ECO:0000256" key="1">
    <source>
        <dbReference type="ARBA" id="ARBA00022617"/>
    </source>
</evidence>
<organism evidence="8 9">
    <name type="scientific">Luteolibacter ambystomatis</name>
    <dbReference type="NCBI Taxonomy" id="2824561"/>
    <lineage>
        <taxon>Bacteria</taxon>
        <taxon>Pseudomonadati</taxon>
        <taxon>Verrucomicrobiota</taxon>
        <taxon>Verrucomicrobiia</taxon>
        <taxon>Verrucomicrobiales</taxon>
        <taxon>Verrucomicrobiaceae</taxon>
        <taxon>Luteolibacter</taxon>
    </lineage>
</organism>
<dbReference type="KEGG" id="lamb:KBB96_05195"/>
<feature type="transmembrane region" description="Helical" evidence="6">
    <location>
        <begin position="905"/>
        <end position="925"/>
    </location>
</feature>
<sequence length="1095" mass="119991">MDQVASGPRGTLQPLDFDADGNGRVSSDGIPGKAEIDAIRGRNTWILWGAGNETFWGWLQEQGYGLNDFLILMDGRRRDTRFHDAGLINQPGFRKNDGHREKRVLGLYLDVPDPGGTKLTVPVLDPHTRQVVGSKAIGAYSTDYPGVETRLPFEPGQDKQAQAMLKEVEEWLASADDGVNPLVYGYPSGIVGLRLMLNPDFFGNTVEAKEAREYWDRRVITQQPSDYYEDSTVHADPRLVRPFRPSMSCGFCHVGPHPLNPPADPENPGWENLSSIVGNQYWRPQEAFGNLLDKGAFKDKSHFLYHFLKSQPPGTIDTSLVSTDHINNPNTINAIFDVPARFARAAANTTERQSAANLLIPSIEDVPGADRRHFPRVLLDGSDSCGGFAAFIRVPLNIGTYSEEWAKCHNPIVGYRPQMPFRVSSSQRNSVFWQVNERYRVPYLAAFFTFKTSARSLKGGGMLPAQNATAAMKLYDAKATVGAGAAASPDDGKAGAQDVGRRELEKNSDLDRLRGRRVFLKNCAICHSSKQPGDFRLSFETTEPEGGWKGYTVGAQAPAHYKLPMSFQSWSDFKASPAYADYVRRITEIASRGMTADQVRAGFKLGVEDDPFLVDNFMSSEIRIPITLVGTNSARAVATNAMAGHVWDNFSSEDYKHLPAVGKVTVFDPCNEAHGFRSYAPPSGGPGYYRPPTLLSLWSTAPYLHNNTVGGFYPTRDPAKVSNPTTVEARLDAFGDGIRKILWKDKRPLESVVEGVTFEPRPGDLRGRAKSAAADPGYIYRLPTESYIVFQAPFIRPLVEGVTGPVWFGVVSIWLWVLLLAVWVVAFFYGKSRHVGVLLIVMALMSAAFLLLTGIGQMTGTAVGALVVAATGLLEMPAWVLWCAVGVLALLGVVFLYFRPNARVLAIFFIVVMVAALVGVVVLQIRKGGAGASHGWLVGAAMLLLVVFATSLFLIRKRDDRAVKAVFAALACLTALIAVVLNGYIAGRFGPIRVGPIPEGTPVNLLMNLDPEKGPATARGVVAMVRASQEIRKRNLKGDEACMLFERLAGEPLMEASRCPDFVLDRGHLFGEVLDPDPLKNNQAKEDLISFLKTL</sequence>
<dbReference type="SUPFAM" id="SSF46626">
    <property type="entry name" value="Cytochrome c"/>
    <property type="match status" value="1"/>
</dbReference>
<name>A0A975J1G4_9BACT</name>
<evidence type="ECO:0000259" key="7">
    <source>
        <dbReference type="PROSITE" id="PS51007"/>
    </source>
</evidence>
<gene>
    <name evidence="8" type="ORF">KBB96_05195</name>
</gene>
<feature type="transmembrane region" description="Helical" evidence="6">
    <location>
        <begin position="879"/>
        <end position="898"/>
    </location>
</feature>
<feature type="transmembrane region" description="Helical" evidence="6">
    <location>
        <begin position="937"/>
        <end position="955"/>
    </location>
</feature>
<dbReference type="GO" id="GO:0009055">
    <property type="term" value="F:electron transfer activity"/>
    <property type="evidence" value="ECO:0007669"/>
    <property type="project" value="InterPro"/>
</dbReference>
<dbReference type="PROSITE" id="PS51007">
    <property type="entry name" value="CYTC"/>
    <property type="match status" value="1"/>
</dbReference>
<evidence type="ECO:0000256" key="6">
    <source>
        <dbReference type="SAM" id="Phobius"/>
    </source>
</evidence>
<feature type="region of interest" description="Disordered" evidence="5">
    <location>
        <begin position="1"/>
        <end position="29"/>
    </location>
</feature>
<keyword evidence="3 4" id="KW-0408">Iron</keyword>
<evidence type="ECO:0000256" key="4">
    <source>
        <dbReference type="PROSITE-ProRule" id="PRU00433"/>
    </source>
</evidence>
<evidence type="ECO:0000256" key="2">
    <source>
        <dbReference type="ARBA" id="ARBA00022723"/>
    </source>
</evidence>
<feature type="domain" description="Cytochrome c" evidence="7">
    <location>
        <begin position="510"/>
        <end position="633"/>
    </location>
</feature>
<feature type="transmembrane region" description="Helical" evidence="6">
    <location>
        <begin position="806"/>
        <end position="829"/>
    </location>
</feature>
<dbReference type="EMBL" id="CP073100">
    <property type="protein sequence ID" value="QUE52288.1"/>
    <property type="molecule type" value="Genomic_DNA"/>
</dbReference>
<feature type="region of interest" description="Disordered" evidence="5">
    <location>
        <begin position="484"/>
        <end position="503"/>
    </location>
</feature>
<keyword evidence="6" id="KW-0472">Membrane</keyword>
<proteinExistence type="predicted"/>
<dbReference type="Proteomes" id="UP000676169">
    <property type="component" value="Chromosome"/>
</dbReference>
<keyword evidence="6" id="KW-1133">Transmembrane helix</keyword>
<reference evidence="8" key="1">
    <citation type="submission" date="2021-04" db="EMBL/GenBank/DDBJ databases">
        <title>Luteolibacter sp. 32A isolated from the skin of an Anderson's salamander (Ambystoma andersonii).</title>
        <authorList>
            <person name="Spergser J."/>
            <person name="Busse H.-J."/>
        </authorList>
    </citation>
    <scope>NUCLEOTIDE SEQUENCE</scope>
    <source>
        <strain evidence="8">32A</strain>
    </source>
</reference>
<evidence type="ECO:0000313" key="9">
    <source>
        <dbReference type="Proteomes" id="UP000676169"/>
    </source>
</evidence>
<feature type="transmembrane region" description="Helical" evidence="6">
    <location>
        <begin position="967"/>
        <end position="987"/>
    </location>
</feature>
<dbReference type="AlphaFoldDB" id="A0A975J1G4"/>
<dbReference type="GO" id="GO:0046872">
    <property type="term" value="F:metal ion binding"/>
    <property type="evidence" value="ECO:0007669"/>
    <property type="project" value="UniProtKB-KW"/>
</dbReference>
<keyword evidence="9" id="KW-1185">Reference proteome</keyword>
<keyword evidence="2 4" id="KW-0479">Metal-binding</keyword>
<feature type="transmembrane region" description="Helical" evidence="6">
    <location>
        <begin position="836"/>
        <end position="859"/>
    </location>
</feature>
<dbReference type="RefSeq" id="WP_211633106.1">
    <property type="nucleotide sequence ID" value="NZ_CP073100.1"/>
</dbReference>
<keyword evidence="6" id="KW-0812">Transmembrane</keyword>
<evidence type="ECO:0000256" key="5">
    <source>
        <dbReference type="SAM" id="MobiDB-lite"/>
    </source>
</evidence>